<comment type="caution">
    <text evidence="3">The sequence shown here is derived from an EMBL/GenBank/DDBJ whole genome shotgun (WGS) entry which is preliminary data.</text>
</comment>
<dbReference type="PROSITE" id="PS50940">
    <property type="entry name" value="CHIT_BIND_II"/>
    <property type="match status" value="1"/>
</dbReference>
<dbReference type="Pfam" id="PF01607">
    <property type="entry name" value="CBM_14"/>
    <property type="match status" value="1"/>
</dbReference>
<feature type="compositionally biased region" description="Pro residues" evidence="1">
    <location>
        <begin position="189"/>
        <end position="214"/>
    </location>
</feature>
<dbReference type="InterPro" id="IPR052976">
    <property type="entry name" value="Scoloptoxin-like"/>
</dbReference>
<dbReference type="GO" id="GO:0005576">
    <property type="term" value="C:extracellular region"/>
    <property type="evidence" value="ECO:0007669"/>
    <property type="project" value="InterPro"/>
</dbReference>
<organism evidence="3 4">
    <name type="scientific">Gryllus longicercus</name>
    <dbReference type="NCBI Taxonomy" id="2509291"/>
    <lineage>
        <taxon>Eukaryota</taxon>
        <taxon>Metazoa</taxon>
        <taxon>Ecdysozoa</taxon>
        <taxon>Arthropoda</taxon>
        <taxon>Hexapoda</taxon>
        <taxon>Insecta</taxon>
        <taxon>Pterygota</taxon>
        <taxon>Neoptera</taxon>
        <taxon>Polyneoptera</taxon>
        <taxon>Orthoptera</taxon>
        <taxon>Ensifera</taxon>
        <taxon>Gryllidea</taxon>
        <taxon>Grylloidea</taxon>
        <taxon>Gryllidae</taxon>
        <taxon>Gryllinae</taxon>
        <taxon>Gryllus</taxon>
    </lineage>
</organism>
<evidence type="ECO:0000313" key="4">
    <source>
        <dbReference type="Proteomes" id="UP001378592"/>
    </source>
</evidence>
<dbReference type="InterPro" id="IPR002557">
    <property type="entry name" value="Chitin-bd_dom"/>
</dbReference>
<gene>
    <name evidence="3" type="ORF">R5R35_014812</name>
</gene>
<feature type="region of interest" description="Disordered" evidence="1">
    <location>
        <begin position="234"/>
        <end position="258"/>
    </location>
</feature>
<dbReference type="SUPFAM" id="SSF57625">
    <property type="entry name" value="Invertebrate chitin-binding proteins"/>
    <property type="match status" value="1"/>
</dbReference>
<name>A0AAN9VVT7_9ORTH</name>
<dbReference type="AlphaFoldDB" id="A0AAN9VVT7"/>
<dbReference type="PRINTS" id="PR01217">
    <property type="entry name" value="PRICHEXTENSN"/>
</dbReference>
<feature type="region of interest" description="Disordered" evidence="1">
    <location>
        <begin position="118"/>
        <end position="146"/>
    </location>
</feature>
<reference evidence="3 4" key="1">
    <citation type="submission" date="2024-03" db="EMBL/GenBank/DDBJ databases">
        <title>The genome assembly and annotation of the cricket Gryllus longicercus Weissman &amp; Gray.</title>
        <authorList>
            <person name="Szrajer S."/>
            <person name="Gray D."/>
            <person name="Ylla G."/>
        </authorList>
    </citation>
    <scope>NUCLEOTIDE SEQUENCE [LARGE SCALE GENOMIC DNA]</scope>
    <source>
        <strain evidence="3">DAG 2021-001</strain>
        <tissue evidence="3">Whole body minus gut</tissue>
    </source>
</reference>
<dbReference type="InterPro" id="IPR036508">
    <property type="entry name" value="Chitin-bd_dom_sf"/>
</dbReference>
<dbReference type="Proteomes" id="UP001378592">
    <property type="component" value="Unassembled WGS sequence"/>
</dbReference>
<feature type="compositionally biased region" description="Pro residues" evidence="1">
    <location>
        <begin position="124"/>
        <end position="145"/>
    </location>
</feature>
<dbReference type="Gene3D" id="2.170.140.10">
    <property type="entry name" value="Chitin binding domain"/>
    <property type="match status" value="1"/>
</dbReference>
<evidence type="ECO:0000259" key="2">
    <source>
        <dbReference type="PROSITE" id="PS50940"/>
    </source>
</evidence>
<keyword evidence="4" id="KW-1185">Reference proteome</keyword>
<dbReference type="PANTHER" id="PTHR22933">
    <property type="entry name" value="FI18007P1-RELATED"/>
    <property type="match status" value="1"/>
</dbReference>
<proteinExistence type="predicted"/>
<dbReference type="EMBL" id="JAZDUA010000115">
    <property type="protein sequence ID" value="KAK7867617.1"/>
    <property type="molecule type" value="Genomic_DNA"/>
</dbReference>
<sequence>MCSLPQPVPAAVPVSAGSVAALAQTLALLQAAQSLPGEAPGAVAKLLAQQLLVAPPPAPQAQAPAPAPARPAPPARLPVAALYGVRVPATYRPPVKAALLPLQQVTTLTPDVSPDLLYNTVSPSPAPAATPTPPPPLPAARPTPLVPVDDVDLQNYLTPVRIAHVEVRPNGHDVHSPLKLVPTSSTTAAPPPPPPPAPPAPPQPPTPPPPPAAPAPALRPYGYASKAPPVLGRVTFTQSYPDPDAEGGTPGRPGVDYPTLASIPPTTFDCKSQRYKGFFGDPETHCQVWHYCDLNGGQASFLCPNGTIFSQVALTCDWWFNVRCASTPQLYVLNERLYKYILPVMPSFPEDFTGPLVDQYLTLKFREQEQKSKAKAKGAKASSSTPKPTTAKPQLPPAQPTQNTLQDLEDDR</sequence>
<feature type="domain" description="Chitin-binding type-2" evidence="2">
    <location>
        <begin position="267"/>
        <end position="326"/>
    </location>
</feature>
<feature type="region of interest" description="Disordered" evidence="1">
    <location>
        <begin position="171"/>
        <end position="222"/>
    </location>
</feature>
<evidence type="ECO:0000313" key="3">
    <source>
        <dbReference type="EMBL" id="KAK7867617.1"/>
    </source>
</evidence>
<dbReference type="GO" id="GO:0008061">
    <property type="term" value="F:chitin binding"/>
    <property type="evidence" value="ECO:0007669"/>
    <property type="project" value="InterPro"/>
</dbReference>
<protein>
    <recommendedName>
        <fullName evidence="2">Chitin-binding type-2 domain-containing protein</fullName>
    </recommendedName>
</protein>
<feature type="region of interest" description="Disordered" evidence="1">
    <location>
        <begin position="371"/>
        <end position="412"/>
    </location>
</feature>
<dbReference type="PANTHER" id="PTHR22933:SF18">
    <property type="match status" value="1"/>
</dbReference>
<evidence type="ECO:0000256" key="1">
    <source>
        <dbReference type="SAM" id="MobiDB-lite"/>
    </source>
</evidence>
<dbReference type="SMART" id="SM00494">
    <property type="entry name" value="ChtBD2"/>
    <property type="match status" value="1"/>
</dbReference>
<accession>A0AAN9VVT7</accession>